<organism evidence="1 2">
    <name type="scientific">Streptomyces purpureus</name>
    <dbReference type="NCBI Taxonomy" id="1951"/>
    <lineage>
        <taxon>Bacteria</taxon>
        <taxon>Bacillati</taxon>
        <taxon>Actinomycetota</taxon>
        <taxon>Actinomycetes</taxon>
        <taxon>Kitasatosporales</taxon>
        <taxon>Streptomycetaceae</taxon>
        <taxon>Streptomyces</taxon>
    </lineage>
</organism>
<evidence type="ECO:0000313" key="1">
    <source>
        <dbReference type="EMBL" id="GGT37046.1"/>
    </source>
</evidence>
<gene>
    <name evidence="1" type="ORF">GCM10014713_33500</name>
</gene>
<keyword evidence="2" id="KW-1185">Reference proteome</keyword>
<protein>
    <submittedName>
        <fullName evidence="1">Uncharacterized protein</fullName>
    </submittedName>
</protein>
<accession>A0A918H4A6</accession>
<dbReference type="Proteomes" id="UP000619486">
    <property type="component" value="Unassembled WGS sequence"/>
</dbReference>
<dbReference type="AlphaFoldDB" id="A0A918H4A6"/>
<sequence length="61" mass="6157">MTAATFTPAAAPAVPRPHRLGPALRALRAFGGAAVAVALLGAYDERSGVRGPRPEYGGALD</sequence>
<name>A0A918H4A6_9ACTN</name>
<reference evidence="1" key="2">
    <citation type="submission" date="2020-09" db="EMBL/GenBank/DDBJ databases">
        <authorList>
            <person name="Sun Q."/>
            <person name="Ohkuma M."/>
        </authorList>
    </citation>
    <scope>NUCLEOTIDE SEQUENCE</scope>
    <source>
        <strain evidence="1">JCM 3172</strain>
    </source>
</reference>
<comment type="caution">
    <text evidence="1">The sequence shown here is derived from an EMBL/GenBank/DDBJ whole genome shotgun (WGS) entry which is preliminary data.</text>
</comment>
<dbReference type="EMBL" id="BMQQ01000011">
    <property type="protein sequence ID" value="GGT37046.1"/>
    <property type="molecule type" value="Genomic_DNA"/>
</dbReference>
<reference evidence="1" key="1">
    <citation type="journal article" date="2014" name="Int. J. Syst. Evol. Microbiol.">
        <title>Complete genome sequence of Corynebacterium casei LMG S-19264T (=DSM 44701T), isolated from a smear-ripened cheese.</title>
        <authorList>
            <consortium name="US DOE Joint Genome Institute (JGI-PGF)"/>
            <person name="Walter F."/>
            <person name="Albersmeier A."/>
            <person name="Kalinowski J."/>
            <person name="Ruckert C."/>
        </authorList>
    </citation>
    <scope>NUCLEOTIDE SEQUENCE</scope>
    <source>
        <strain evidence="1">JCM 3172</strain>
    </source>
</reference>
<proteinExistence type="predicted"/>
<dbReference type="RefSeq" id="WP_019887335.1">
    <property type="nucleotide sequence ID" value="NZ_BMQQ01000011.1"/>
</dbReference>
<evidence type="ECO:0000313" key="2">
    <source>
        <dbReference type="Proteomes" id="UP000619486"/>
    </source>
</evidence>